<keyword evidence="4" id="KW-0519">Myristate</keyword>
<keyword evidence="7" id="KW-0653">Protein transport</keyword>
<dbReference type="Pfam" id="PF00025">
    <property type="entry name" value="Arf"/>
    <property type="match status" value="1"/>
</dbReference>
<evidence type="ECO:0000313" key="13">
    <source>
        <dbReference type="Proteomes" id="UP001396334"/>
    </source>
</evidence>
<evidence type="ECO:0000256" key="10">
    <source>
        <dbReference type="ARBA" id="ARBA00023288"/>
    </source>
</evidence>
<evidence type="ECO:0000256" key="4">
    <source>
        <dbReference type="ARBA" id="ARBA00022707"/>
    </source>
</evidence>
<evidence type="ECO:0000256" key="6">
    <source>
        <dbReference type="ARBA" id="ARBA00022892"/>
    </source>
</evidence>
<dbReference type="CDD" id="cd04150">
    <property type="entry name" value="Arf1_5_like"/>
    <property type="match status" value="1"/>
</dbReference>
<accession>A0ABR2QC44</accession>
<dbReference type="SMART" id="SM00175">
    <property type="entry name" value="RAB"/>
    <property type="match status" value="1"/>
</dbReference>
<evidence type="ECO:0000256" key="2">
    <source>
        <dbReference type="ARBA" id="ARBA00010290"/>
    </source>
</evidence>
<keyword evidence="10" id="KW-0449">Lipoprotein</keyword>
<feature type="region of interest" description="Disordered" evidence="11">
    <location>
        <begin position="1"/>
        <end position="77"/>
    </location>
</feature>
<keyword evidence="13" id="KW-1185">Reference proteome</keyword>
<sequence>MTPPHKSRLRSASTQIAASLRPSQHRRQAEIPSPASRDTVAGKPTPSPVRLFIMDMGSNTTGSSVSSDPARKYGKPDPSNRNNYLCNFCGKITKGGAYRMKQHLVGGFTSVRKCPQCPEHVREEVKAFMLKKEETKITNLMSPQNFSYDVDDHDEEEELEVGKAAGAHDPIYLTRASRNPSSASIKGKDVATSSASFTLRSAHQALSHHDDEVEEDIGEDGDYRLDGDDFCLDDGDLDVDLRFSPSFDSAYLSLAFLSDVKMGLSFAKLFSRLFAKKEMRILMVGLDAAGKTTILYKLKLGEIVTTIPTIGFNVETVEYKNISFTVWDVGGQDKIRPLWRHYFQNTQGLIFVVDSNDRDRVVEARDELHRMLNEDELRDAVLLVFANKQDLPNAMNAAEITDKLGLHSLRQRHWYIQSTCATSGEGLYEGLDWLSNNIANKA</sequence>
<dbReference type="InterPro" id="IPR005225">
    <property type="entry name" value="Small_GTP-bd"/>
</dbReference>
<proteinExistence type="inferred from homology"/>
<dbReference type="PRINTS" id="PR00328">
    <property type="entry name" value="SAR1GTPBP"/>
</dbReference>
<dbReference type="NCBIfam" id="TIGR00231">
    <property type="entry name" value="small_GTP"/>
    <property type="match status" value="1"/>
</dbReference>
<dbReference type="InterPro" id="IPR027417">
    <property type="entry name" value="P-loop_NTPase"/>
</dbReference>
<evidence type="ECO:0000313" key="12">
    <source>
        <dbReference type="EMBL" id="KAK8998253.1"/>
    </source>
</evidence>
<organism evidence="12 13">
    <name type="scientific">Hibiscus sabdariffa</name>
    <name type="common">roselle</name>
    <dbReference type="NCBI Taxonomy" id="183260"/>
    <lineage>
        <taxon>Eukaryota</taxon>
        <taxon>Viridiplantae</taxon>
        <taxon>Streptophyta</taxon>
        <taxon>Embryophyta</taxon>
        <taxon>Tracheophyta</taxon>
        <taxon>Spermatophyta</taxon>
        <taxon>Magnoliopsida</taxon>
        <taxon>eudicotyledons</taxon>
        <taxon>Gunneridae</taxon>
        <taxon>Pentapetalae</taxon>
        <taxon>rosids</taxon>
        <taxon>malvids</taxon>
        <taxon>Malvales</taxon>
        <taxon>Malvaceae</taxon>
        <taxon>Malvoideae</taxon>
        <taxon>Hibiscus</taxon>
    </lineage>
</organism>
<gene>
    <name evidence="12" type="ORF">V6N11_083644</name>
</gene>
<keyword evidence="5" id="KW-0547">Nucleotide-binding</keyword>
<evidence type="ECO:0000256" key="8">
    <source>
        <dbReference type="ARBA" id="ARBA00023034"/>
    </source>
</evidence>
<dbReference type="EMBL" id="JBBPBN010000041">
    <property type="protein sequence ID" value="KAK8998253.1"/>
    <property type="molecule type" value="Genomic_DNA"/>
</dbReference>
<evidence type="ECO:0000256" key="1">
    <source>
        <dbReference type="ARBA" id="ARBA00004555"/>
    </source>
</evidence>
<dbReference type="SMART" id="SM00177">
    <property type="entry name" value="ARF"/>
    <property type="match status" value="1"/>
</dbReference>
<dbReference type="PROSITE" id="PS51417">
    <property type="entry name" value="ARF"/>
    <property type="match status" value="1"/>
</dbReference>
<evidence type="ECO:0000256" key="7">
    <source>
        <dbReference type="ARBA" id="ARBA00022927"/>
    </source>
</evidence>
<dbReference type="SUPFAM" id="SSF52540">
    <property type="entry name" value="P-loop containing nucleoside triphosphate hydrolases"/>
    <property type="match status" value="1"/>
</dbReference>
<evidence type="ECO:0000256" key="11">
    <source>
        <dbReference type="SAM" id="MobiDB-lite"/>
    </source>
</evidence>
<evidence type="ECO:0000256" key="9">
    <source>
        <dbReference type="ARBA" id="ARBA00023134"/>
    </source>
</evidence>
<keyword evidence="9" id="KW-0342">GTP-binding</keyword>
<feature type="compositionally biased region" description="Polar residues" evidence="11">
    <location>
        <begin position="57"/>
        <end position="67"/>
    </location>
</feature>
<reference evidence="12 13" key="1">
    <citation type="journal article" date="2024" name="G3 (Bethesda)">
        <title>Genome assembly of Hibiscus sabdariffa L. provides insights into metabolisms of medicinal natural products.</title>
        <authorList>
            <person name="Kim T."/>
        </authorList>
    </citation>
    <scope>NUCLEOTIDE SEQUENCE [LARGE SCALE GENOMIC DNA]</scope>
    <source>
        <strain evidence="12">TK-2024</strain>
        <tissue evidence="12">Old leaves</tissue>
    </source>
</reference>
<dbReference type="Gene3D" id="3.40.50.300">
    <property type="entry name" value="P-loop containing nucleotide triphosphate hydrolases"/>
    <property type="match status" value="1"/>
</dbReference>
<evidence type="ECO:0008006" key="14">
    <source>
        <dbReference type="Google" id="ProtNLM"/>
    </source>
</evidence>
<dbReference type="PANTHER" id="PTHR11711">
    <property type="entry name" value="ADP RIBOSYLATION FACTOR-RELATED"/>
    <property type="match status" value="1"/>
</dbReference>
<comment type="subcellular location">
    <subcellularLocation>
        <location evidence="1">Golgi apparatus</location>
    </subcellularLocation>
</comment>
<keyword evidence="6" id="KW-0931">ER-Golgi transport</keyword>
<dbReference type="SMART" id="SM00178">
    <property type="entry name" value="SAR"/>
    <property type="match status" value="1"/>
</dbReference>
<evidence type="ECO:0000256" key="5">
    <source>
        <dbReference type="ARBA" id="ARBA00022741"/>
    </source>
</evidence>
<dbReference type="InterPro" id="IPR045872">
    <property type="entry name" value="Arf1-5-like"/>
</dbReference>
<evidence type="ECO:0000256" key="3">
    <source>
        <dbReference type="ARBA" id="ARBA00022448"/>
    </source>
</evidence>
<dbReference type="InterPro" id="IPR006689">
    <property type="entry name" value="Small_GTPase_ARF/SAR"/>
</dbReference>
<comment type="caution">
    <text evidence="12">The sequence shown here is derived from an EMBL/GenBank/DDBJ whole genome shotgun (WGS) entry which is preliminary data.</text>
</comment>
<protein>
    <recommendedName>
        <fullName evidence="14">ADP-ribosylation factor</fullName>
    </recommendedName>
</protein>
<name>A0ABR2QC44_9ROSI</name>
<keyword evidence="3" id="KW-0813">Transport</keyword>
<comment type="similarity">
    <text evidence="2">Belongs to the small GTPase superfamily. Arf family.</text>
</comment>
<dbReference type="Proteomes" id="UP001396334">
    <property type="component" value="Unassembled WGS sequence"/>
</dbReference>
<keyword evidence="8" id="KW-0333">Golgi apparatus</keyword>
<dbReference type="InterPro" id="IPR024156">
    <property type="entry name" value="Small_GTPase_ARF"/>
</dbReference>